<dbReference type="SMART" id="SM01012">
    <property type="entry name" value="ANTAR"/>
    <property type="match status" value="1"/>
</dbReference>
<dbReference type="eggNOG" id="COG3707">
    <property type="taxonomic scope" value="Bacteria"/>
</dbReference>
<evidence type="ECO:0000313" key="3">
    <source>
        <dbReference type="Proteomes" id="UP000005307"/>
    </source>
</evidence>
<evidence type="ECO:0000259" key="1">
    <source>
        <dbReference type="PROSITE" id="PS50921"/>
    </source>
</evidence>
<proteinExistence type="predicted"/>
<dbReference type="GO" id="GO:0003723">
    <property type="term" value="F:RNA binding"/>
    <property type="evidence" value="ECO:0007669"/>
    <property type="project" value="InterPro"/>
</dbReference>
<evidence type="ECO:0000313" key="2">
    <source>
        <dbReference type="EMBL" id="AGI67632.1"/>
    </source>
</evidence>
<dbReference type="InterPro" id="IPR005561">
    <property type="entry name" value="ANTAR"/>
</dbReference>
<dbReference type="STRING" id="391626.OAN307_c19860"/>
<name>M9R5Y4_9RHOB</name>
<dbReference type="SUPFAM" id="SSF52172">
    <property type="entry name" value="CheY-like"/>
    <property type="match status" value="1"/>
</dbReference>
<dbReference type="InterPro" id="IPR008327">
    <property type="entry name" value="Sig_transdc_resp-reg_antiterm"/>
</dbReference>
<sequence>MRRLRRMRILVIHPDDEERATLVAHLKRIGCQVDMVWPAPDSLPDYADVVLFLLGPNRDANTVSWMANAGDIARIAIISFETPEILNALERLHVHGVLSKPIRIFGVLAALTTAIGLARHEATLRTRVRSLDETLKARRKIEQAVALLSESKGIDEQSAYKRLRDKSQNSQRSIGEIADAIIAANDV</sequence>
<dbReference type="PROSITE" id="PS50921">
    <property type="entry name" value="ANTAR"/>
    <property type="match status" value="1"/>
</dbReference>
<dbReference type="HOGENOM" id="CLU_108803_1_0_5"/>
<dbReference type="InterPro" id="IPR049021">
    <property type="entry name" value="AmiR_N"/>
</dbReference>
<reference evidence="2 3" key="1">
    <citation type="journal article" date="2013" name="PLoS ONE">
        <title>Poles Apart: Arctic and Antarctic Octadecabacter strains Share High Genome Plasticity and a New Type of Xanthorhodopsin.</title>
        <authorList>
            <person name="Vollmers J."/>
            <person name="Voget S."/>
            <person name="Dietrich S."/>
            <person name="Gollnow K."/>
            <person name="Smits M."/>
            <person name="Meyer K."/>
            <person name="Brinkhoff T."/>
            <person name="Simon M."/>
            <person name="Daniel R."/>
        </authorList>
    </citation>
    <scope>NUCLEOTIDE SEQUENCE [LARGE SCALE GENOMIC DNA]</scope>
    <source>
        <strain evidence="2 3">307</strain>
    </source>
</reference>
<organism evidence="2 3">
    <name type="scientific">Octadecabacter antarcticus 307</name>
    <dbReference type="NCBI Taxonomy" id="391626"/>
    <lineage>
        <taxon>Bacteria</taxon>
        <taxon>Pseudomonadati</taxon>
        <taxon>Pseudomonadota</taxon>
        <taxon>Alphaproteobacteria</taxon>
        <taxon>Rhodobacterales</taxon>
        <taxon>Roseobacteraceae</taxon>
        <taxon>Octadecabacter</taxon>
    </lineage>
</organism>
<keyword evidence="3" id="KW-1185">Reference proteome</keyword>
<dbReference type="PIRSF" id="PIRSF036382">
    <property type="entry name" value="RR_antiterm"/>
    <property type="match status" value="1"/>
</dbReference>
<dbReference type="EMBL" id="CP003740">
    <property type="protein sequence ID" value="AGI67632.1"/>
    <property type="molecule type" value="Genomic_DNA"/>
</dbReference>
<gene>
    <name evidence="2" type="primary">amiR</name>
    <name evidence="2" type="ORF">OAN307_c19860</name>
</gene>
<dbReference type="KEGG" id="oat:OAN307_c19860"/>
<dbReference type="Gene3D" id="1.10.10.10">
    <property type="entry name" value="Winged helix-like DNA-binding domain superfamily/Winged helix DNA-binding domain"/>
    <property type="match status" value="1"/>
</dbReference>
<dbReference type="InterPro" id="IPR036388">
    <property type="entry name" value="WH-like_DNA-bd_sf"/>
</dbReference>
<protein>
    <submittedName>
        <fullName evidence="2">Aliphatic amidase regulator</fullName>
    </submittedName>
</protein>
<dbReference type="AlphaFoldDB" id="M9R5Y4"/>
<dbReference type="Pfam" id="PF03861">
    <property type="entry name" value="ANTAR"/>
    <property type="match status" value="1"/>
</dbReference>
<dbReference type="Pfam" id="PF21332">
    <property type="entry name" value="AmiR_N"/>
    <property type="match status" value="1"/>
</dbReference>
<dbReference type="Proteomes" id="UP000005307">
    <property type="component" value="Chromosome"/>
</dbReference>
<dbReference type="InterPro" id="IPR011006">
    <property type="entry name" value="CheY-like_superfamily"/>
</dbReference>
<dbReference type="Gene3D" id="3.40.50.2300">
    <property type="match status" value="1"/>
</dbReference>
<accession>M9R5Y4</accession>
<feature type="domain" description="ANTAR" evidence="1">
    <location>
        <begin position="121"/>
        <end position="182"/>
    </location>
</feature>